<dbReference type="Gene3D" id="3.40.50.12780">
    <property type="entry name" value="N-terminal domain of ligase-like"/>
    <property type="match status" value="1"/>
</dbReference>
<dbReference type="InterPro" id="IPR000873">
    <property type="entry name" value="AMP-dep_synth/lig_dom"/>
</dbReference>
<sequence length="122" mass="13646">MLDLTAKDGGTGFEGTPFYPDNDRYWRVIDKYKVNQFYTAPTAIRALMKFGDEPVKKNRLTSLRVLGSVGEPINPEAWLWYYTQVGHEKCSIADTFWQTETGGHVLTPLPGCTPMKPGSAVS</sequence>
<keyword evidence="4" id="KW-1185">Reference proteome</keyword>
<dbReference type="EMBL" id="CAJPIN010070913">
    <property type="protein sequence ID" value="CAG2067557.1"/>
    <property type="molecule type" value="Genomic_DNA"/>
</dbReference>
<gene>
    <name evidence="3" type="ORF">TPAB3V08_LOCUS14500</name>
</gene>
<dbReference type="Pfam" id="PF00501">
    <property type="entry name" value="AMP-binding"/>
    <property type="match status" value="1"/>
</dbReference>
<dbReference type="PANTHER" id="PTHR24095:SF244">
    <property type="entry name" value="ACETYL-COENZYME A SYNTHETASE"/>
    <property type="match status" value="1"/>
</dbReference>
<proteinExistence type="predicted"/>
<evidence type="ECO:0000313" key="4">
    <source>
        <dbReference type="Proteomes" id="UP001153148"/>
    </source>
</evidence>
<dbReference type="EC" id="6.2.1.1" evidence="1"/>
<dbReference type="Proteomes" id="UP001153148">
    <property type="component" value="Unassembled WGS sequence"/>
</dbReference>
<name>A0ABN7PNI8_TIMPD</name>
<comment type="caution">
    <text evidence="3">The sequence shown here is derived from an EMBL/GenBank/DDBJ whole genome shotgun (WGS) entry which is preliminary data.</text>
</comment>
<dbReference type="InterPro" id="IPR042099">
    <property type="entry name" value="ANL_N_sf"/>
</dbReference>
<dbReference type="SUPFAM" id="SSF56801">
    <property type="entry name" value="Acetyl-CoA synthetase-like"/>
    <property type="match status" value="1"/>
</dbReference>
<organism evidence="3 4">
    <name type="scientific">Timema podura</name>
    <name type="common">Walking stick</name>
    <dbReference type="NCBI Taxonomy" id="61482"/>
    <lineage>
        <taxon>Eukaryota</taxon>
        <taxon>Metazoa</taxon>
        <taxon>Ecdysozoa</taxon>
        <taxon>Arthropoda</taxon>
        <taxon>Hexapoda</taxon>
        <taxon>Insecta</taxon>
        <taxon>Pterygota</taxon>
        <taxon>Neoptera</taxon>
        <taxon>Polyneoptera</taxon>
        <taxon>Phasmatodea</taxon>
        <taxon>Timematodea</taxon>
        <taxon>Timematoidea</taxon>
        <taxon>Timematidae</taxon>
        <taxon>Timema</taxon>
    </lineage>
</organism>
<dbReference type="PANTHER" id="PTHR24095">
    <property type="entry name" value="ACETYL-COENZYME A SYNTHETASE"/>
    <property type="match status" value="1"/>
</dbReference>
<accession>A0ABN7PNI8</accession>
<feature type="domain" description="AMP-dependent synthetase/ligase" evidence="2">
    <location>
        <begin position="14"/>
        <end position="115"/>
    </location>
</feature>
<evidence type="ECO:0000256" key="1">
    <source>
        <dbReference type="ARBA" id="ARBA00013275"/>
    </source>
</evidence>
<evidence type="ECO:0000313" key="3">
    <source>
        <dbReference type="EMBL" id="CAG2067557.1"/>
    </source>
</evidence>
<evidence type="ECO:0000259" key="2">
    <source>
        <dbReference type="Pfam" id="PF00501"/>
    </source>
</evidence>
<reference evidence="3" key="1">
    <citation type="submission" date="2021-03" db="EMBL/GenBank/DDBJ databases">
        <authorList>
            <person name="Tran Van P."/>
        </authorList>
    </citation>
    <scope>NUCLEOTIDE SEQUENCE</scope>
</reference>
<protein>
    <recommendedName>
        <fullName evidence="1">acetate--CoA ligase</fullName>
        <ecNumber evidence="1">6.2.1.1</ecNumber>
    </recommendedName>
</protein>